<accession>A0A1U7EZQ2</accession>
<keyword evidence="3" id="KW-1185">Reference proteome</keyword>
<feature type="transmembrane region" description="Helical" evidence="1">
    <location>
        <begin position="33"/>
        <end position="52"/>
    </location>
</feature>
<dbReference type="STRING" id="348780.NP_3469B"/>
<dbReference type="EnsemblBacteria" id="CCI69582">
    <property type="protein sequence ID" value="CCI69582"/>
    <property type="gene ID" value="NP_3469B"/>
</dbReference>
<dbReference type="KEGG" id="nph:NP_3469B"/>
<dbReference type="HOGENOM" id="CLU_195712_3_0_2"/>
<keyword evidence="1" id="KW-0472">Membrane</keyword>
<evidence type="ECO:0000256" key="1">
    <source>
        <dbReference type="SAM" id="Phobius"/>
    </source>
</evidence>
<name>A0A1U7EZQ2_NATPD</name>
<evidence type="ECO:0000313" key="3">
    <source>
        <dbReference type="Proteomes" id="UP000002698"/>
    </source>
</evidence>
<protein>
    <submittedName>
        <fullName evidence="2">Uncharacterized protein</fullName>
    </submittedName>
</protein>
<organism evidence="2 3">
    <name type="scientific">Natronomonas pharaonis (strain ATCC 35678 / DSM 2160 / CIP 103997 / JCM 8858 / NBRC 14720 / NCIMB 2260 / Gabara)</name>
    <name type="common">Halobacterium pharaonis</name>
    <dbReference type="NCBI Taxonomy" id="348780"/>
    <lineage>
        <taxon>Archaea</taxon>
        <taxon>Methanobacteriati</taxon>
        <taxon>Methanobacteriota</taxon>
        <taxon>Stenosarchaea group</taxon>
        <taxon>Halobacteria</taxon>
        <taxon>Halobacteriales</taxon>
        <taxon>Natronomonadaceae</taxon>
        <taxon>Natronomonas</taxon>
    </lineage>
</organism>
<dbReference type="eggNOG" id="arCOG08918">
    <property type="taxonomic scope" value="Archaea"/>
</dbReference>
<keyword evidence="1" id="KW-1133">Transmembrane helix</keyword>
<dbReference type="AlphaFoldDB" id="A0A1U7EZQ2"/>
<sequence>MGRLLLQQSLYTSTRLAQTTMATRLYQASVLALYQLSIVFGIAMLPLALVANRAGIQLPVDRLVSRLGSAYERSLPEA</sequence>
<proteinExistence type="predicted"/>
<reference evidence="2 3" key="1">
    <citation type="journal article" date="2005" name="Genome Res.">
        <title>Living with two extremes: conclusions from the genome sequence of Natronomonas pharaonis.</title>
        <authorList>
            <person name="Falb M."/>
            <person name="Pfeiffer F."/>
            <person name="Palm P."/>
            <person name="Rodewald K."/>
            <person name="Hickmann V."/>
            <person name="Tittor J."/>
            <person name="Oesterhelt D."/>
        </authorList>
    </citation>
    <scope>NUCLEOTIDE SEQUENCE [LARGE SCALE GENOMIC DNA]</scope>
    <source>
        <strain evidence="3">ATCC 35678 / DSM 2160 / CIP 103997 / JCM 8858 / NBRC 14720 / NCIMB 2260 / Gabara</strain>
    </source>
</reference>
<keyword evidence="1" id="KW-0812">Transmembrane</keyword>
<dbReference type="EMBL" id="CR936257">
    <property type="protein sequence ID" value="CCI69582.1"/>
    <property type="molecule type" value="Genomic_DNA"/>
</dbReference>
<gene>
    <name evidence="2" type="ordered locus">NP_3469B</name>
</gene>
<dbReference type="Proteomes" id="UP000002698">
    <property type="component" value="Chromosome"/>
</dbReference>
<evidence type="ECO:0000313" key="2">
    <source>
        <dbReference type="EMBL" id="CCI69582.1"/>
    </source>
</evidence>